<dbReference type="InterPro" id="IPR020095">
    <property type="entry name" value="PsdUridine_synth_TruA_C"/>
</dbReference>
<gene>
    <name evidence="6" type="ORF">E6O75_ATG00858</name>
</gene>
<evidence type="ECO:0000259" key="5">
    <source>
        <dbReference type="Pfam" id="PF01416"/>
    </source>
</evidence>
<reference evidence="6 7" key="1">
    <citation type="submission" date="2019-04" db="EMBL/GenBank/DDBJ databases">
        <title>High contiguity whole genome sequence and gene annotation resource for two Venturia nashicola isolates.</title>
        <authorList>
            <person name="Prokchorchik M."/>
            <person name="Won K."/>
            <person name="Lee Y."/>
            <person name="Choi E.D."/>
            <person name="Segonzac C."/>
            <person name="Sohn K.H."/>
        </authorList>
    </citation>
    <scope>NUCLEOTIDE SEQUENCE [LARGE SCALE GENOMIC DNA]</scope>
    <source>
        <strain evidence="6 7">PRI2</strain>
    </source>
</reference>
<accession>A0A4Z1PQH5</accession>
<keyword evidence="7" id="KW-1185">Reference proteome</keyword>
<dbReference type="EMBL" id="SNSC02000002">
    <property type="protein sequence ID" value="TID26365.1"/>
    <property type="molecule type" value="Genomic_DNA"/>
</dbReference>
<dbReference type="AlphaFoldDB" id="A0A4Z1PQH5"/>
<organism evidence="6 7">
    <name type="scientific">Venturia nashicola</name>
    <dbReference type="NCBI Taxonomy" id="86259"/>
    <lineage>
        <taxon>Eukaryota</taxon>
        <taxon>Fungi</taxon>
        <taxon>Dikarya</taxon>
        <taxon>Ascomycota</taxon>
        <taxon>Pezizomycotina</taxon>
        <taxon>Dothideomycetes</taxon>
        <taxon>Pleosporomycetidae</taxon>
        <taxon>Venturiales</taxon>
        <taxon>Venturiaceae</taxon>
        <taxon>Venturia</taxon>
    </lineage>
</organism>
<dbReference type="PANTHER" id="PTHR11142:SF5">
    <property type="entry name" value="TRNA PSEUDOURIDINE(38_39) SYNTHASE"/>
    <property type="match status" value="1"/>
</dbReference>
<dbReference type="Proteomes" id="UP000298493">
    <property type="component" value="Unassembled WGS sequence"/>
</dbReference>
<proteinExistence type="inferred from homology"/>
<feature type="region of interest" description="Disordered" evidence="4">
    <location>
        <begin position="888"/>
        <end position="907"/>
    </location>
</feature>
<dbReference type="SUPFAM" id="SSF55120">
    <property type="entry name" value="Pseudouridine synthase"/>
    <property type="match status" value="1"/>
</dbReference>
<sequence>MRKALLGLMLSCLEECFLKAWFEAYAISHQFHWRLEYVKAWLADKTQFLPRLCGRKMKATFNRFQERLNLDLHRSIESKGVQVSQTVAAYKLCFGRDFLKNYDAAHDLQTEIRRRYVVPWPPSATAECPNPEKFVVSQDFYNQTCGDEAYKYHARSSENLTQDIENAFNRLAIDAQAPVMITPDIAFCPDVLSTYYARPGTSHSLTPRERVLRVKPILRGSHKRHGYNNVPEASKHEATLDTFRQLVQNIEECRKILAAKLESTNGTELDNAVKSMKMSTSHIIQVAVSNSPCRRGRSCRSQIEGLQLDIDTYESCLAIFNKKIVTPKISEESMKLITQSLPVRSSNPRSHKPILALRQFLKTKTTQRQPQTQPKMSSPPPDYSTWSPEDLIKRVTALEAQLRAQNNLYKSSRSSSPTPKKIHRPFDSSKYTTRLIALKFAYLGAGYNGFEHHIGNRTPLPTIEEEIWKALVKCRLIFPPSLGGLDLDSARAQGLVCTDIADGEQEGMVEYVPVDWEGCGYSKCGRTDRGVSAFGQVIGIKVRSSKPMPKERESITNGDSSKGDLETLEINGTTDELPAPLEEVEEEEEEEQEWDPVQHEIPYIPLLNKVLPPTIRILAWCPTPPPTFDARFSCKERQYRYFFTSPAFLPAPGPAGLQKNMQREGFLDIESMQKACDYLVGSHDFRNFCKIDPSKQLDTFNRRITSASIDKIQEESSPAFTHTSAFRLGSGDARGKAGLYAFTVRGSAFLWHQVRNMIAILFLVGQGLESPALVKQLLDAESISRKPKYEMASDKPLVLWDTFFTTSEGQGKFEPGEKPDGYIERGLGDDELEWVYAGEEVGGKSGKWGGNSIMEQLWSEWRSRKMDEVLAAQLMDMIASQGPAAGAVEQKNGQGMKGKMKGGGQRVFEGDDIAKSRGKYIPVLEKERMDEVEAINARYLERKGYLERKQGKIGKGKQ</sequence>
<keyword evidence="2" id="KW-0819">tRNA processing</keyword>
<dbReference type="GO" id="GO:0031119">
    <property type="term" value="P:tRNA pseudouridine synthesis"/>
    <property type="evidence" value="ECO:0007669"/>
    <property type="project" value="TreeGrafter"/>
</dbReference>
<dbReference type="InterPro" id="IPR020103">
    <property type="entry name" value="PsdUridine_synth_cat_dom_sf"/>
</dbReference>
<dbReference type="STRING" id="86259.A0A4Z1PQH5"/>
<keyword evidence="3" id="KW-0413">Isomerase</keyword>
<name>A0A4Z1PQH5_9PEZI</name>
<dbReference type="GO" id="GO:0005737">
    <property type="term" value="C:cytoplasm"/>
    <property type="evidence" value="ECO:0007669"/>
    <property type="project" value="TreeGrafter"/>
</dbReference>
<evidence type="ECO:0000256" key="1">
    <source>
        <dbReference type="ARBA" id="ARBA00009375"/>
    </source>
</evidence>
<evidence type="ECO:0000313" key="6">
    <source>
        <dbReference type="EMBL" id="TID26365.1"/>
    </source>
</evidence>
<protein>
    <submittedName>
        <fullName evidence="6">Pseudouridine synthase</fullName>
    </submittedName>
</protein>
<dbReference type="InterPro" id="IPR020094">
    <property type="entry name" value="TruA/RsuA/RluB/E/F_N"/>
</dbReference>
<dbReference type="InterPro" id="IPR020097">
    <property type="entry name" value="PsdUridine_synth_TruA_a/b_dom"/>
</dbReference>
<feature type="region of interest" description="Disordered" evidence="4">
    <location>
        <begin position="363"/>
        <end position="384"/>
    </location>
</feature>
<dbReference type="GO" id="GO:0003723">
    <property type="term" value="F:RNA binding"/>
    <property type="evidence" value="ECO:0007669"/>
    <property type="project" value="InterPro"/>
</dbReference>
<evidence type="ECO:0000256" key="3">
    <source>
        <dbReference type="ARBA" id="ARBA00023235"/>
    </source>
</evidence>
<evidence type="ECO:0000313" key="7">
    <source>
        <dbReference type="Proteomes" id="UP000298493"/>
    </source>
</evidence>
<dbReference type="Gene3D" id="3.30.70.660">
    <property type="entry name" value="Pseudouridine synthase I, catalytic domain, C-terminal subdomain"/>
    <property type="match status" value="1"/>
</dbReference>
<evidence type="ECO:0000256" key="4">
    <source>
        <dbReference type="SAM" id="MobiDB-lite"/>
    </source>
</evidence>
<feature type="domain" description="Pseudouridine synthase I TruA alpha/beta" evidence="5">
    <location>
        <begin position="675"/>
        <end position="804"/>
    </location>
</feature>
<feature type="compositionally biased region" description="Low complexity" evidence="4">
    <location>
        <begin position="363"/>
        <end position="375"/>
    </location>
</feature>
<dbReference type="GO" id="GO:1990481">
    <property type="term" value="P:mRNA pseudouridine synthesis"/>
    <property type="evidence" value="ECO:0007669"/>
    <property type="project" value="TreeGrafter"/>
</dbReference>
<dbReference type="Pfam" id="PF01416">
    <property type="entry name" value="PseudoU_synth_1"/>
    <property type="match status" value="1"/>
</dbReference>
<feature type="region of interest" description="Disordered" evidence="4">
    <location>
        <begin position="546"/>
        <end position="566"/>
    </location>
</feature>
<dbReference type="PANTHER" id="PTHR11142">
    <property type="entry name" value="PSEUDOURIDYLATE SYNTHASE"/>
    <property type="match status" value="1"/>
</dbReference>
<evidence type="ECO:0000256" key="2">
    <source>
        <dbReference type="ARBA" id="ARBA00022694"/>
    </source>
</evidence>
<dbReference type="HAMAP" id="MF_00171">
    <property type="entry name" value="TruA"/>
    <property type="match status" value="1"/>
</dbReference>
<comment type="caution">
    <text evidence="6">The sequence shown here is derived from an EMBL/GenBank/DDBJ whole genome shotgun (WGS) entry which is preliminary data.</text>
</comment>
<dbReference type="Gene3D" id="3.30.70.580">
    <property type="entry name" value="Pseudouridine synthase I, catalytic domain, N-terminal subdomain"/>
    <property type="match status" value="1"/>
</dbReference>
<dbReference type="GO" id="GO:0005634">
    <property type="term" value="C:nucleus"/>
    <property type="evidence" value="ECO:0007669"/>
    <property type="project" value="TreeGrafter"/>
</dbReference>
<dbReference type="GO" id="GO:0009982">
    <property type="term" value="F:pseudouridine synthase activity"/>
    <property type="evidence" value="ECO:0007669"/>
    <property type="project" value="InterPro"/>
</dbReference>
<comment type="similarity">
    <text evidence="1">Belongs to the tRNA pseudouridine synthase TruA family.</text>
</comment>
<dbReference type="InterPro" id="IPR001406">
    <property type="entry name" value="PsdUridine_synth_TruA"/>
</dbReference>